<evidence type="ECO:0000259" key="1">
    <source>
        <dbReference type="Pfam" id="PF22998"/>
    </source>
</evidence>
<dbReference type="OrthoDB" id="2020070at2759"/>
<dbReference type="InterPro" id="IPR053013">
    <property type="entry name" value="LAT"/>
</dbReference>
<keyword evidence="2" id="KW-0808">Transferase</keyword>
<dbReference type="PANTHER" id="PTHR34815">
    <property type="entry name" value="LYSINE ACETYLTRANSFERASE"/>
    <property type="match status" value="1"/>
</dbReference>
<dbReference type="RefSeq" id="XP_007373149.1">
    <property type="nucleotide sequence ID" value="XM_007373087.1"/>
</dbReference>
<evidence type="ECO:0000313" key="3">
    <source>
        <dbReference type="Proteomes" id="UP000000709"/>
    </source>
</evidence>
<dbReference type="SUPFAM" id="SSF55729">
    <property type="entry name" value="Acyl-CoA N-acyltransferases (Nat)"/>
    <property type="match status" value="1"/>
</dbReference>
<dbReference type="OMA" id="NGYARIM"/>
<dbReference type="AlphaFoldDB" id="G3AEE9"/>
<name>G3AEE9_SPAPN</name>
<dbReference type="FunCoup" id="G3AEE9">
    <property type="interactions" value="102"/>
</dbReference>
<dbReference type="Pfam" id="PF22998">
    <property type="entry name" value="GNAT_LYC1-like"/>
    <property type="match status" value="1"/>
</dbReference>
<keyword evidence="3" id="KW-1185">Reference proteome</keyword>
<dbReference type="InterPro" id="IPR016181">
    <property type="entry name" value="Acyl_CoA_acyltransferase"/>
</dbReference>
<accession>G3AEE9</accession>
<sequence>MSPSAVLNTNQYELVHLTDKEVIQFTRRQNSEAWKGRLSSEDYVLREHVLGKSKITSSDVNRLVVYMMRRVEDGTPLCSIELLIRKSWKFTFDETTNQVVQHDILSGCIGGVFTYPEHRKKGYARIMVDKLVKVAKSELLGEDGFTFLYSEVGEYYTKNGFLSLPVDLMNTPVDMNDDKLEQDPDVKDSQFELVDYHNFEPLMNDYITQFKQSIISKVQADHKTRVAVVPTSDIVDWFHLRSKYISYKLFHQDKAHNAIDFWNESYNSIRDKLVHNDPFKFGLKLYNADKSAVTAFIVWTMEWASTTENYASVLKTVVFEGDKDATTIKLLKLMKNYLIKNPIVDQTTSKIVIWESEVSSSVKEFLVNEWNTKHGIENSSRSAILINNQLEDEQLKSNELIWEGNDKIPWF</sequence>
<dbReference type="eggNOG" id="ENOG502QPR6">
    <property type="taxonomic scope" value="Eukaryota"/>
</dbReference>
<dbReference type="Gene3D" id="3.40.630.30">
    <property type="match status" value="1"/>
</dbReference>
<dbReference type="KEGG" id="spaa:SPAPADRAFT_58940"/>
<dbReference type="InParanoid" id="G3AEE9"/>
<reference evidence="2 3" key="1">
    <citation type="journal article" date="2011" name="Proc. Natl. Acad. Sci. U.S.A.">
        <title>Comparative genomics of xylose-fermenting fungi for enhanced biofuel production.</title>
        <authorList>
            <person name="Wohlbach D.J."/>
            <person name="Kuo A."/>
            <person name="Sato T.K."/>
            <person name="Potts K.M."/>
            <person name="Salamov A.A."/>
            <person name="LaButti K.M."/>
            <person name="Sun H."/>
            <person name="Clum A."/>
            <person name="Pangilinan J.L."/>
            <person name="Lindquist E.A."/>
            <person name="Lucas S."/>
            <person name="Lapidus A."/>
            <person name="Jin M."/>
            <person name="Gunawan C."/>
            <person name="Balan V."/>
            <person name="Dale B.E."/>
            <person name="Jeffries T.W."/>
            <person name="Zinkel R."/>
            <person name="Barry K.W."/>
            <person name="Grigoriev I.V."/>
            <person name="Gasch A.P."/>
        </authorList>
    </citation>
    <scope>NUCLEOTIDE SEQUENCE [LARGE SCALE GENOMIC DNA]</scope>
    <source>
        <strain evidence="3">NRRL Y-27907 / 11-Y1</strain>
    </source>
</reference>
<dbReference type="GO" id="GO:0016740">
    <property type="term" value="F:transferase activity"/>
    <property type="evidence" value="ECO:0007669"/>
    <property type="project" value="UniProtKB-KW"/>
</dbReference>
<evidence type="ECO:0000313" key="2">
    <source>
        <dbReference type="EMBL" id="EGW35737.1"/>
    </source>
</evidence>
<gene>
    <name evidence="2" type="ORF">SPAPADRAFT_58940</name>
</gene>
<proteinExistence type="predicted"/>
<dbReference type="STRING" id="619300.G3AEE9"/>
<dbReference type="PANTHER" id="PTHR34815:SF2">
    <property type="entry name" value="N-ACETYLTRANSFERASE DOMAIN-CONTAINING PROTEIN"/>
    <property type="match status" value="1"/>
</dbReference>
<dbReference type="Proteomes" id="UP000000709">
    <property type="component" value="Unassembled WGS sequence"/>
</dbReference>
<feature type="domain" description="LYC1 C-terminal" evidence="1">
    <location>
        <begin position="182"/>
        <end position="411"/>
    </location>
</feature>
<dbReference type="HOGENOM" id="CLU_059407_0_0_1"/>
<dbReference type="EMBL" id="GL996499">
    <property type="protein sequence ID" value="EGW35737.1"/>
    <property type="molecule type" value="Genomic_DNA"/>
</dbReference>
<dbReference type="CDD" id="cd04301">
    <property type="entry name" value="NAT_SF"/>
    <property type="match status" value="1"/>
</dbReference>
<organism evidence="3">
    <name type="scientific">Spathaspora passalidarum (strain NRRL Y-27907 / 11-Y1)</name>
    <dbReference type="NCBI Taxonomy" id="619300"/>
    <lineage>
        <taxon>Eukaryota</taxon>
        <taxon>Fungi</taxon>
        <taxon>Dikarya</taxon>
        <taxon>Ascomycota</taxon>
        <taxon>Saccharomycotina</taxon>
        <taxon>Pichiomycetes</taxon>
        <taxon>Debaryomycetaceae</taxon>
        <taxon>Spathaspora</taxon>
    </lineage>
</organism>
<dbReference type="InterPro" id="IPR055100">
    <property type="entry name" value="GNAT_LYC1-like"/>
</dbReference>
<dbReference type="GeneID" id="18872687"/>
<protein>
    <submittedName>
        <fullName evidence="2">Gcn5-related n-acetyltransferase</fullName>
    </submittedName>
</protein>